<dbReference type="GO" id="GO:0005634">
    <property type="term" value="C:nucleus"/>
    <property type="evidence" value="ECO:0007669"/>
    <property type="project" value="TreeGrafter"/>
</dbReference>
<protein>
    <recommendedName>
        <fullName evidence="6">LIM zinc-binding domain-containing protein</fullName>
    </recommendedName>
</protein>
<feature type="domain" description="LIM zinc-binding" evidence="6">
    <location>
        <begin position="99"/>
        <end position="162"/>
    </location>
</feature>
<keyword evidence="3 5" id="KW-0862">Zinc</keyword>
<dbReference type="EMBL" id="JAIXMP010000008">
    <property type="protein sequence ID" value="KAI9268957.1"/>
    <property type="molecule type" value="Genomic_DNA"/>
</dbReference>
<dbReference type="InterPro" id="IPR001781">
    <property type="entry name" value="Znf_LIM"/>
</dbReference>
<dbReference type="Pfam" id="PF00412">
    <property type="entry name" value="LIM"/>
    <property type="match status" value="2"/>
</dbReference>
<evidence type="ECO:0000256" key="3">
    <source>
        <dbReference type="ARBA" id="ARBA00022833"/>
    </source>
</evidence>
<keyword evidence="8" id="KW-1185">Reference proteome</keyword>
<sequence>MIVINITINNVTLANYAVLPLIIDALVSNIMENYIVNEIIMYDRPIASNTNPIKAGGQYYHPGHVKCYHCYQPIDERTGHKEHQGRLYCKADFKALFLPSCRACSKPVERQAVSATDGKLQGKWHLECFGCHTCHRPFPDNTFYVFDNAPYCKRHYHQLNNSLCRTCDEPIEGPCAQTIEGWRFHPACFRCNVCILDFFFFCY</sequence>
<dbReference type="SMART" id="SM00132">
    <property type="entry name" value="LIM"/>
    <property type="match status" value="2"/>
</dbReference>
<evidence type="ECO:0000313" key="8">
    <source>
        <dbReference type="Proteomes" id="UP001209540"/>
    </source>
</evidence>
<organism evidence="7 8">
    <name type="scientific">Phascolomyces articulosus</name>
    <dbReference type="NCBI Taxonomy" id="60185"/>
    <lineage>
        <taxon>Eukaryota</taxon>
        <taxon>Fungi</taxon>
        <taxon>Fungi incertae sedis</taxon>
        <taxon>Mucoromycota</taxon>
        <taxon>Mucoromycotina</taxon>
        <taxon>Mucoromycetes</taxon>
        <taxon>Mucorales</taxon>
        <taxon>Lichtheimiaceae</taxon>
        <taxon>Phascolomyces</taxon>
    </lineage>
</organism>
<evidence type="ECO:0000256" key="1">
    <source>
        <dbReference type="ARBA" id="ARBA00022723"/>
    </source>
</evidence>
<evidence type="ECO:0000259" key="6">
    <source>
        <dbReference type="PROSITE" id="PS50023"/>
    </source>
</evidence>
<proteinExistence type="predicted"/>
<dbReference type="PANTHER" id="PTHR24205">
    <property type="entry name" value="FOUR AND A HALF LIM DOMAINS PROTEIN"/>
    <property type="match status" value="1"/>
</dbReference>
<keyword evidence="1 5" id="KW-0479">Metal-binding</keyword>
<dbReference type="Proteomes" id="UP001209540">
    <property type="component" value="Unassembled WGS sequence"/>
</dbReference>
<keyword evidence="2" id="KW-0677">Repeat</keyword>
<name>A0AAD5KJQ3_9FUNG</name>
<gene>
    <name evidence="7" type="ORF">BDA99DRAFT_435310</name>
</gene>
<keyword evidence="4 5" id="KW-0440">LIM domain</keyword>
<dbReference type="Gene3D" id="2.10.110.10">
    <property type="entry name" value="Cysteine Rich Protein"/>
    <property type="match status" value="3"/>
</dbReference>
<dbReference type="GO" id="GO:0003712">
    <property type="term" value="F:transcription coregulator activity"/>
    <property type="evidence" value="ECO:0007669"/>
    <property type="project" value="TreeGrafter"/>
</dbReference>
<dbReference type="PROSITE" id="PS50023">
    <property type="entry name" value="LIM_DOMAIN_2"/>
    <property type="match status" value="1"/>
</dbReference>
<accession>A0AAD5KJQ3</accession>
<dbReference type="CDD" id="cd08368">
    <property type="entry name" value="LIM"/>
    <property type="match status" value="1"/>
</dbReference>
<evidence type="ECO:0000313" key="7">
    <source>
        <dbReference type="EMBL" id="KAI9268957.1"/>
    </source>
</evidence>
<evidence type="ECO:0000256" key="4">
    <source>
        <dbReference type="ARBA" id="ARBA00023038"/>
    </source>
</evidence>
<evidence type="ECO:0000256" key="2">
    <source>
        <dbReference type="ARBA" id="ARBA00022737"/>
    </source>
</evidence>
<comment type="caution">
    <text evidence="7">The sequence shown here is derived from an EMBL/GenBank/DDBJ whole genome shotgun (WGS) entry which is preliminary data.</text>
</comment>
<evidence type="ECO:0000256" key="5">
    <source>
        <dbReference type="PROSITE-ProRule" id="PRU00125"/>
    </source>
</evidence>
<dbReference type="GO" id="GO:0046872">
    <property type="term" value="F:metal ion binding"/>
    <property type="evidence" value="ECO:0007669"/>
    <property type="project" value="UniProtKB-KW"/>
</dbReference>
<reference evidence="7" key="2">
    <citation type="submission" date="2023-02" db="EMBL/GenBank/DDBJ databases">
        <authorList>
            <consortium name="DOE Joint Genome Institute"/>
            <person name="Mondo S.J."/>
            <person name="Chang Y."/>
            <person name="Wang Y."/>
            <person name="Ahrendt S."/>
            <person name="Andreopoulos W."/>
            <person name="Barry K."/>
            <person name="Beard J."/>
            <person name="Benny G.L."/>
            <person name="Blankenship S."/>
            <person name="Bonito G."/>
            <person name="Cuomo C."/>
            <person name="Desiro A."/>
            <person name="Gervers K.A."/>
            <person name="Hundley H."/>
            <person name="Kuo A."/>
            <person name="LaButti K."/>
            <person name="Lang B.F."/>
            <person name="Lipzen A."/>
            <person name="O'Donnell K."/>
            <person name="Pangilinan J."/>
            <person name="Reynolds N."/>
            <person name="Sandor L."/>
            <person name="Smith M.W."/>
            <person name="Tsang A."/>
            <person name="Grigoriev I.V."/>
            <person name="Stajich J.E."/>
            <person name="Spatafora J.W."/>
        </authorList>
    </citation>
    <scope>NUCLEOTIDE SEQUENCE</scope>
    <source>
        <strain evidence="7">RSA 2281</strain>
    </source>
</reference>
<dbReference type="PANTHER" id="PTHR24205:SF16">
    <property type="entry name" value="GH01042P-RELATED"/>
    <property type="match status" value="1"/>
</dbReference>
<dbReference type="AlphaFoldDB" id="A0AAD5KJQ3"/>
<dbReference type="PROSITE" id="PS00478">
    <property type="entry name" value="LIM_DOMAIN_1"/>
    <property type="match status" value="1"/>
</dbReference>
<dbReference type="SUPFAM" id="SSF57716">
    <property type="entry name" value="Glucocorticoid receptor-like (DNA-binding domain)"/>
    <property type="match status" value="2"/>
</dbReference>
<reference evidence="7" key="1">
    <citation type="journal article" date="2022" name="IScience">
        <title>Evolution of zygomycete secretomes and the origins of terrestrial fungal ecologies.</title>
        <authorList>
            <person name="Chang Y."/>
            <person name="Wang Y."/>
            <person name="Mondo S."/>
            <person name="Ahrendt S."/>
            <person name="Andreopoulos W."/>
            <person name="Barry K."/>
            <person name="Beard J."/>
            <person name="Benny G.L."/>
            <person name="Blankenship S."/>
            <person name="Bonito G."/>
            <person name="Cuomo C."/>
            <person name="Desiro A."/>
            <person name="Gervers K.A."/>
            <person name="Hundley H."/>
            <person name="Kuo A."/>
            <person name="LaButti K."/>
            <person name="Lang B.F."/>
            <person name="Lipzen A."/>
            <person name="O'Donnell K."/>
            <person name="Pangilinan J."/>
            <person name="Reynolds N."/>
            <person name="Sandor L."/>
            <person name="Smith M.E."/>
            <person name="Tsang A."/>
            <person name="Grigoriev I.V."/>
            <person name="Stajich J.E."/>
            <person name="Spatafora J.W."/>
        </authorList>
    </citation>
    <scope>NUCLEOTIDE SEQUENCE</scope>
    <source>
        <strain evidence="7">RSA 2281</strain>
    </source>
</reference>